<dbReference type="GO" id="GO:0008837">
    <property type="term" value="F:diaminopimelate epimerase activity"/>
    <property type="evidence" value="ECO:0007669"/>
    <property type="project" value="UniProtKB-UniRule"/>
</dbReference>
<evidence type="ECO:0000256" key="4">
    <source>
        <dbReference type="NCBIfam" id="TIGR00652"/>
    </source>
</evidence>
<keyword evidence="6" id="KW-1185">Reference proteome</keyword>
<keyword evidence="3" id="KW-0028">Amino-acid biosynthesis</keyword>
<dbReference type="SUPFAM" id="SSF54506">
    <property type="entry name" value="Diaminopimelate epimerase-like"/>
    <property type="match status" value="2"/>
</dbReference>
<dbReference type="STRING" id="56780.SYN_00706"/>
<comment type="pathway">
    <text evidence="3">Amino-acid biosynthesis; L-lysine biosynthesis via DAP pathway; DL-2,6-diaminopimelate from LL-2,6-diaminopimelate: step 1/1.</text>
</comment>
<dbReference type="GO" id="GO:0005829">
    <property type="term" value="C:cytosol"/>
    <property type="evidence" value="ECO:0007669"/>
    <property type="project" value="TreeGrafter"/>
</dbReference>
<evidence type="ECO:0000313" key="5">
    <source>
        <dbReference type="EMBL" id="ABC78002.1"/>
    </source>
</evidence>
<dbReference type="Gene3D" id="3.10.310.10">
    <property type="entry name" value="Diaminopimelate Epimerase, Chain A, domain 1"/>
    <property type="match status" value="2"/>
</dbReference>
<dbReference type="EC" id="5.1.1.7" evidence="3 4"/>
<dbReference type="KEGG" id="sat:SYN_00706"/>
<feature type="binding site" evidence="3">
    <location>
        <begin position="235"/>
        <end position="236"/>
    </location>
    <ligand>
        <name>substrate</name>
    </ligand>
</feature>
<dbReference type="InParanoid" id="Q2LV89"/>
<dbReference type="InterPro" id="IPR001653">
    <property type="entry name" value="DAP_epimerase_DapF"/>
</dbReference>
<proteinExistence type="inferred from homology"/>
<keyword evidence="3" id="KW-0457">Lysine biosynthesis</keyword>
<evidence type="ECO:0000313" key="6">
    <source>
        <dbReference type="Proteomes" id="UP000001933"/>
    </source>
</evidence>
<keyword evidence="2 3" id="KW-0413">Isomerase</keyword>
<dbReference type="eggNOG" id="COG0253">
    <property type="taxonomic scope" value="Bacteria"/>
</dbReference>
<feature type="binding site" evidence="3">
    <location>
        <begin position="225"/>
        <end position="226"/>
    </location>
    <ligand>
        <name>substrate</name>
    </ligand>
</feature>
<sequence>MEKMIINRQYRSKQKKIKYDKYHALGNDYLVIRPINDLGDLDAELVQLICNRHCGVGSDGILVGPLESESSDFRLRIFNPDGSEAEKSGNGLRIFSRFLYDQGLVHEDPFTVETLGGNVVCQVQNEGRTVTVEMGKVSFLSTKIPAAGEEREVLREHMDISGATFEYCAATVGNPHCVILCEKSTPELARCYGPLIETAPRFPYRTNVQFLEILDRNNIRIEIWERGAGYTLASGSSSTAAAAVAYKLGFCNEVITVHMPGGSLTIRFSHDFVATMTGPVTRICEGAMDPEMFEK</sequence>
<feature type="site" description="Could be important to modulate the pK values of the two catalytic cysteine residues" evidence="3">
    <location>
        <position position="176"/>
    </location>
</feature>
<dbReference type="FunCoup" id="Q2LV89">
    <property type="interactions" value="548"/>
</dbReference>
<dbReference type="Proteomes" id="UP000001933">
    <property type="component" value="Chromosome"/>
</dbReference>
<accession>Q2LV89</accession>
<dbReference type="PANTHER" id="PTHR31689">
    <property type="entry name" value="DIAMINOPIMELATE EPIMERASE, CHLOROPLASTIC"/>
    <property type="match status" value="1"/>
</dbReference>
<dbReference type="UniPathway" id="UPA00034">
    <property type="reaction ID" value="UER00025"/>
</dbReference>
<keyword evidence="3" id="KW-0963">Cytoplasm</keyword>
<dbReference type="NCBIfam" id="TIGR00652">
    <property type="entry name" value="DapF"/>
    <property type="match status" value="1"/>
</dbReference>
<reference evidence="5 6" key="1">
    <citation type="journal article" date="2007" name="Proc. Natl. Acad. Sci. U.S.A.">
        <title>The genome of Syntrophus aciditrophicus: life at the thermodynamic limit of microbial growth.</title>
        <authorList>
            <person name="McInerney M.J."/>
            <person name="Rohlin L."/>
            <person name="Mouttaki H."/>
            <person name="Kim U."/>
            <person name="Krupp R.S."/>
            <person name="Rios-Hernandez L."/>
            <person name="Sieber J."/>
            <person name="Struchtemeyer C.G."/>
            <person name="Bhattacharyya A."/>
            <person name="Campbell J.W."/>
            <person name="Gunsalus R.P."/>
        </authorList>
    </citation>
    <scope>NUCLEOTIDE SEQUENCE [LARGE SCALE GENOMIC DNA]</scope>
    <source>
        <strain evidence="5 6">SB</strain>
    </source>
</reference>
<dbReference type="PANTHER" id="PTHR31689:SF0">
    <property type="entry name" value="DIAMINOPIMELATE EPIMERASE"/>
    <property type="match status" value="1"/>
</dbReference>
<comment type="caution">
    <text evidence="3">Lacks conserved residue(s) required for the propagation of feature annotation.</text>
</comment>
<feature type="binding site" evidence="3">
    <location>
        <position position="207"/>
    </location>
    <ligand>
        <name>substrate</name>
    </ligand>
</feature>
<dbReference type="GO" id="GO:0009089">
    <property type="term" value="P:lysine biosynthetic process via diaminopimelate"/>
    <property type="evidence" value="ECO:0007669"/>
    <property type="project" value="UniProtKB-UniRule"/>
</dbReference>
<comment type="catalytic activity">
    <reaction evidence="3">
        <text>(2S,6S)-2,6-diaminopimelate = meso-2,6-diaminopimelate</text>
        <dbReference type="Rhea" id="RHEA:15393"/>
        <dbReference type="ChEBI" id="CHEBI:57609"/>
        <dbReference type="ChEBI" id="CHEBI:57791"/>
        <dbReference type="EC" id="5.1.1.7"/>
    </reaction>
</comment>
<evidence type="ECO:0000256" key="2">
    <source>
        <dbReference type="ARBA" id="ARBA00023235"/>
    </source>
</evidence>
<protein>
    <recommendedName>
        <fullName evidence="3 4">Diaminopimelate epimerase</fullName>
        <shortName evidence="3">DAP epimerase</shortName>
        <ecNumber evidence="3 4">5.1.1.7</ecNumber>
    </recommendedName>
    <alternativeName>
        <fullName evidence="3">PLP-independent amino acid racemase</fullName>
    </alternativeName>
</protein>
<dbReference type="HAMAP" id="MF_00197">
    <property type="entry name" value="DAP_epimerase"/>
    <property type="match status" value="1"/>
</dbReference>
<comment type="function">
    <text evidence="3">Catalyzes the stereoinversion of LL-2,6-diaminopimelate (L,L-DAP) to meso-diaminopimelate (meso-DAP), a precursor of L-lysine and an essential component of the bacterial peptidoglycan.</text>
</comment>
<dbReference type="AlphaFoldDB" id="Q2LV89"/>
<dbReference type="HOGENOM" id="CLU_053306_1_1_7"/>
<feature type="binding site" evidence="3">
    <location>
        <position position="27"/>
    </location>
    <ligand>
        <name>substrate</name>
    </ligand>
</feature>
<comment type="subunit">
    <text evidence="3">Homodimer.</text>
</comment>
<dbReference type="Pfam" id="PF01678">
    <property type="entry name" value="DAP_epimerase"/>
    <property type="match status" value="2"/>
</dbReference>
<organism evidence="5 6">
    <name type="scientific">Syntrophus aciditrophicus (strain SB)</name>
    <dbReference type="NCBI Taxonomy" id="56780"/>
    <lineage>
        <taxon>Bacteria</taxon>
        <taxon>Pseudomonadati</taxon>
        <taxon>Thermodesulfobacteriota</taxon>
        <taxon>Syntrophia</taxon>
        <taxon>Syntrophales</taxon>
        <taxon>Syntrophaceae</taxon>
        <taxon>Syntrophus</taxon>
    </lineage>
</organism>
<feature type="binding site" evidence="3">
    <location>
        <begin position="89"/>
        <end position="90"/>
    </location>
    <ligand>
        <name>substrate</name>
    </ligand>
</feature>
<dbReference type="EMBL" id="CP000252">
    <property type="protein sequence ID" value="ABC78002.1"/>
    <property type="molecule type" value="Genomic_DNA"/>
</dbReference>
<gene>
    <name evidence="3" type="primary">dapF</name>
    <name evidence="5" type="ORF">SYN_00706</name>
</gene>
<feature type="binding site" evidence="3">
    <location>
        <position position="174"/>
    </location>
    <ligand>
        <name>substrate</name>
    </ligand>
</feature>
<evidence type="ECO:0000256" key="3">
    <source>
        <dbReference type="HAMAP-Rule" id="MF_00197"/>
    </source>
</evidence>
<feature type="site" description="Could be important to modulate the pK values of the two catalytic cysteine residues" evidence="3">
    <location>
        <position position="225"/>
    </location>
</feature>
<comment type="similarity">
    <text evidence="1 3">Belongs to the diaminopimelate epimerase family.</text>
</comment>
<evidence type="ECO:0000256" key="1">
    <source>
        <dbReference type="ARBA" id="ARBA00010219"/>
    </source>
</evidence>
<comment type="subcellular location">
    <subcellularLocation>
        <location evidence="3">Cytoplasm</location>
    </subcellularLocation>
</comment>
<feature type="binding site" evidence="3">
    <location>
        <position position="79"/>
    </location>
    <ligand>
        <name>substrate</name>
    </ligand>
</feature>
<name>Q2LV89_SYNAS</name>